<protein>
    <recommendedName>
        <fullName evidence="1">Protein G-related albumin-binding (GA) module domain-containing protein</fullName>
    </recommendedName>
</protein>
<evidence type="ECO:0000313" key="3">
    <source>
        <dbReference type="Proteomes" id="UP000028537"/>
    </source>
</evidence>
<reference evidence="2 3" key="1">
    <citation type="submission" date="2014-02" db="EMBL/GenBank/DDBJ databases">
        <title>Genome sequence of Ureaplasma diversum strain 246.</title>
        <authorList>
            <person name="Sirand-Pugnet P."/>
            <person name="Breton M."/>
            <person name="Dordet-Frisoni E."/>
            <person name="Baranowski E."/>
            <person name="Barre A."/>
            <person name="Couture C."/>
            <person name="Dupuy V."/>
            <person name="Gaurivaud P."/>
            <person name="Jacob D."/>
            <person name="Lemaitre C."/>
            <person name="Manso-Silvan L."/>
            <person name="Nikolski M."/>
            <person name="Nouvel L.-X."/>
            <person name="Poumarat F."/>
            <person name="Tardy F."/>
            <person name="Thebault P."/>
            <person name="Theil S."/>
            <person name="Citti C."/>
            <person name="Thiaucourt F."/>
            <person name="Blanchard A."/>
        </authorList>
    </citation>
    <scope>NUCLEOTIDE SEQUENCE [LARGE SCALE GENOMIC DNA]</scope>
    <source>
        <strain evidence="2 3">NCTC 246</strain>
    </source>
</reference>
<dbReference type="Proteomes" id="UP000028537">
    <property type="component" value="Unassembled WGS sequence"/>
</dbReference>
<dbReference type="EMBL" id="JFDP01000088">
    <property type="protein sequence ID" value="KEZ22236.1"/>
    <property type="molecule type" value="Genomic_DNA"/>
</dbReference>
<comment type="caution">
    <text evidence="2">The sequence shown here is derived from an EMBL/GenBank/DDBJ whole genome shotgun (WGS) entry which is preliminary data.</text>
</comment>
<dbReference type="InterPro" id="IPR002988">
    <property type="entry name" value="GA_module"/>
</dbReference>
<dbReference type="Pfam" id="PF01468">
    <property type="entry name" value="GA"/>
    <property type="match status" value="1"/>
</dbReference>
<gene>
    <name evidence="2" type="ORF">UDIV_7040</name>
</gene>
<sequence length="376" mass="43131">MSKLKTKKAVIWTVVGLLVASSIIGLTTGLVISKQNNKNNKDKELQTKQTNSKIAINELSSLSKEEKANFIEQLDKTKTINEIDTILTIAKKLDQDKKTANNQKLTEIQTKKQSILDSISLLKNLEQDQIKEYQNQAINTDSLIELDSILQTATNKDQEIKLQAFNDFIKVKIDANQYILNNLNKPIYIDAKNELESKIKDFDQRFEDESNKVANKYNEAKSILENAIFHASRDVKKVDTAQLDENKLELKELKFQYHKDNKQIVKNLIVTITGKNLDKRFNNDPKAVLLIQNSKQNINYFKVDFPINIEHKVLNNTNEQINFGANLDDRKNTKGDVEIDKLVLISDNEYHIIDLKNKSLKFNTDTTDKDVSIFDS</sequence>
<proteinExistence type="predicted"/>
<name>A0A084EW94_9BACT</name>
<feature type="domain" description="Protein G-related albumin-binding (GA) module" evidence="1">
    <location>
        <begin position="42"/>
        <end position="95"/>
    </location>
</feature>
<organism evidence="2 3">
    <name type="scientific">Ureaplasma diversum NCTC 246</name>
    <dbReference type="NCBI Taxonomy" id="1188241"/>
    <lineage>
        <taxon>Bacteria</taxon>
        <taxon>Bacillati</taxon>
        <taxon>Mycoplasmatota</taxon>
        <taxon>Mycoplasmoidales</taxon>
        <taxon>Mycoplasmoidaceae</taxon>
        <taxon>Ureaplasma</taxon>
    </lineage>
</organism>
<evidence type="ECO:0000259" key="1">
    <source>
        <dbReference type="Pfam" id="PF01468"/>
    </source>
</evidence>
<dbReference type="AlphaFoldDB" id="A0A084EW94"/>
<keyword evidence="3" id="KW-1185">Reference proteome</keyword>
<dbReference type="RefSeq" id="WP_038103607.1">
    <property type="nucleotide sequence ID" value="NZ_JFDP01000088.1"/>
</dbReference>
<accession>A0A084EW94</accession>
<dbReference type="Gene3D" id="1.20.5.420">
    <property type="entry name" value="Immunoglobulin FC, subunit C"/>
    <property type="match status" value="1"/>
</dbReference>
<evidence type="ECO:0000313" key="2">
    <source>
        <dbReference type="EMBL" id="KEZ22236.1"/>
    </source>
</evidence>